<name>A0A016W024_9BILA</name>
<reference evidence="2" key="1">
    <citation type="journal article" date="2015" name="Nat. Genet.">
        <title>The genome and transcriptome of the zoonotic hookworm Ancylostoma ceylanicum identify infection-specific gene families.</title>
        <authorList>
            <person name="Schwarz E.M."/>
            <person name="Hu Y."/>
            <person name="Antoshechkin I."/>
            <person name="Miller M.M."/>
            <person name="Sternberg P.W."/>
            <person name="Aroian R.V."/>
        </authorList>
    </citation>
    <scope>NUCLEOTIDE SEQUENCE</scope>
    <source>
        <strain evidence="2">HY135</strain>
    </source>
</reference>
<comment type="caution">
    <text evidence="1">The sequence shown here is derived from an EMBL/GenBank/DDBJ whole genome shotgun (WGS) entry which is preliminary data.</text>
</comment>
<dbReference type="EMBL" id="JARK01001338">
    <property type="protein sequence ID" value="EYC33189.1"/>
    <property type="molecule type" value="Genomic_DNA"/>
</dbReference>
<evidence type="ECO:0000313" key="2">
    <source>
        <dbReference type="Proteomes" id="UP000024635"/>
    </source>
</evidence>
<dbReference type="Proteomes" id="UP000024635">
    <property type="component" value="Unassembled WGS sequence"/>
</dbReference>
<organism evidence="1 2">
    <name type="scientific">Ancylostoma ceylanicum</name>
    <dbReference type="NCBI Taxonomy" id="53326"/>
    <lineage>
        <taxon>Eukaryota</taxon>
        <taxon>Metazoa</taxon>
        <taxon>Ecdysozoa</taxon>
        <taxon>Nematoda</taxon>
        <taxon>Chromadorea</taxon>
        <taxon>Rhabditida</taxon>
        <taxon>Rhabditina</taxon>
        <taxon>Rhabditomorpha</taxon>
        <taxon>Strongyloidea</taxon>
        <taxon>Ancylostomatidae</taxon>
        <taxon>Ancylostomatinae</taxon>
        <taxon>Ancylostoma</taxon>
    </lineage>
</organism>
<evidence type="ECO:0000313" key="1">
    <source>
        <dbReference type="EMBL" id="EYC33189.1"/>
    </source>
</evidence>
<proteinExistence type="predicted"/>
<dbReference type="AlphaFoldDB" id="A0A016W024"/>
<accession>A0A016W024</accession>
<sequence>MRSFPVHVKILHLIMHEYGPVLPLFTLSTGNVNHDCHSRGRLIYVAPASAVDVGCCLARAAWMLRQREWQS</sequence>
<gene>
    <name evidence="1" type="primary">Acey_s0002.g654</name>
    <name evidence="1" type="ORF">Y032_0002g654</name>
</gene>
<keyword evidence="2" id="KW-1185">Reference proteome</keyword>
<protein>
    <submittedName>
        <fullName evidence="1">Uncharacterized protein</fullName>
    </submittedName>
</protein>